<dbReference type="InterPro" id="IPR029063">
    <property type="entry name" value="SAM-dependent_MTases_sf"/>
</dbReference>
<feature type="domain" description="Methyltransferase" evidence="1">
    <location>
        <begin position="41"/>
        <end position="156"/>
    </location>
</feature>
<dbReference type="PROSITE" id="PS00626">
    <property type="entry name" value="RCC1_2"/>
    <property type="match status" value="1"/>
</dbReference>
<keyword evidence="2" id="KW-0808">Transferase</keyword>
<dbReference type="CDD" id="cd02440">
    <property type="entry name" value="AdoMet_MTases"/>
    <property type="match status" value="1"/>
</dbReference>
<dbReference type="Pfam" id="PF13847">
    <property type="entry name" value="Methyltransf_31"/>
    <property type="match status" value="1"/>
</dbReference>
<dbReference type="GO" id="GO:0008168">
    <property type="term" value="F:methyltransferase activity"/>
    <property type="evidence" value="ECO:0007669"/>
    <property type="project" value="UniProtKB-KW"/>
</dbReference>
<evidence type="ECO:0000313" key="2">
    <source>
        <dbReference type="EMBL" id="MDE5415620.1"/>
    </source>
</evidence>
<keyword evidence="2" id="KW-0489">Methyltransferase</keyword>
<dbReference type="Gene3D" id="3.40.50.150">
    <property type="entry name" value="Vaccinia Virus protein VP39"/>
    <property type="match status" value="1"/>
</dbReference>
<sequence>MKEKDRVIRQFNETSDGYLTSNVHAKGKDLGWIGEVVSRRKREKALDVATGAGHTALLLSKLVREVVAVDLTPNMLKLAESQAKKNGCDNISFAIGDVEKLPFDNDDFDIVTCRIAAHHFPNLNQAIKEMHRVLANDGSLIIVDNFIPDNSGKENRINTIEKLRDPSHHECISLTKWEELFHTVGFKDIVCHKTWTSSMDVNEWIDRAKPSEDNREKIYELIDNENLTWINRQQVHLQKVMWVCTK</sequence>
<comment type="caution">
    <text evidence="2">The sequence shown here is derived from an EMBL/GenBank/DDBJ whole genome shotgun (WGS) entry which is preliminary data.</text>
</comment>
<evidence type="ECO:0000313" key="3">
    <source>
        <dbReference type="Proteomes" id="UP001148125"/>
    </source>
</evidence>
<dbReference type="SUPFAM" id="SSF53335">
    <property type="entry name" value="S-adenosyl-L-methionine-dependent methyltransferases"/>
    <property type="match status" value="1"/>
</dbReference>
<keyword evidence="3" id="KW-1185">Reference proteome</keyword>
<dbReference type="EMBL" id="JAOTPO010000018">
    <property type="protein sequence ID" value="MDE5415620.1"/>
    <property type="molecule type" value="Genomic_DNA"/>
</dbReference>
<organism evidence="2 3">
    <name type="scientific">Alkalihalobacterium chitinilyticum</name>
    <dbReference type="NCBI Taxonomy" id="2980103"/>
    <lineage>
        <taxon>Bacteria</taxon>
        <taxon>Bacillati</taxon>
        <taxon>Bacillota</taxon>
        <taxon>Bacilli</taxon>
        <taxon>Bacillales</taxon>
        <taxon>Bacillaceae</taxon>
        <taxon>Alkalihalobacterium</taxon>
    </lineage>
</organism>
<dbReference type="InterPro" id="IPR025714">
    <property type="entry name" value="Methyltranfer_dom"/>
</dbReference>
<dbReference type="RefSeq" id="WP_275120221.1">
    <property type="nucleotide sequence ID" value="NZ_JAOTPO010000018.1"/>
</dbReference>
<protein>
    <submittedName>
        <fullName evidence="2">Class I SAM-dependent methyltransferase</fullName>
    </submittedName>
</protein>
<dbReference type="PANTHER" id="PTHR43591">
    <property type="entry name" value="METHYLTRANSFERASE"/>
    <property type="match status" value="1"/>
</dbReference>
<evidence type="ECO:0000259" key="1">
    <source>
        <dbReference type="Pfam" id="PF13847"/>
    </source>
</evidence>
<accession>A0ABT5VK10</accession>
<dbReference type="InterPro" id="IPR000408">
    <property type="entry name" value="Reg_chr_condens"/>
</dbReference>
<reference evidence="2" key="1">
    <citation type="submission" date="2024-05" db="EMBL/GenBank/DDBJ databases">
        <title>Alkalihalobacillus sp. strain MEB203 novel alkaliphilic bacterium from Lonar Lake, India.</title>
        <authorList>
            <person name="Joshi A."/>
            <person name="Thite S."/>
            <person name="Mengade P."/>
        </authorList>
    </citation>
    <scope>NUCLEOTIDE SEQUENCE</scope>
    <source>
        <strain evidence="2">MEB 203</strain>
    </source>
</reference>
<gene>
    <name evidence="2" type="ORF">N7Z68_19930</name>
</gene>
<dbReference type="Proteomes" id="UP001148125">
    <property type="component" value="Unassembled WGS sequence"/>
</dbReference>
<name>A0ABT5VK10_9BACI</name>
<dbReference type="GO" id="GO:0032259">
    <property type="term" value="P:methylation"/>
    <property type="evidence" value="ECO:0007669"/>
    <property type="project" value="UniProtKB-KW"/>
</dbReference>
<proteinExistence type="predicted"/>